<dbReference type="PANTHER" id="PTHR43213">
    <property type="entry name" value="BIFUNCTIONAL DTTP/UTP PYROPHOSPHATASE/METHYLTRANSFERASE PROTEIN-RELATED"/>
    <property type="match status" value="1"/>
</dbReference>
<name>M4VB00_9BACT</name>
<dbReference type="GO" id="GO:0009117">
    <property type="term" value="P:nucleotide metabolic process"/>
    <property type="evidence" value="ECO:0007669"/>
    <property type="project" value="UniProtKB-KW"/>
</dbReference>
<dbReference type="InterPro" id="IPR003697">
    <property type="entry name" value="Maf-like"/>
</dbReference>
<dbReference type="eggNOG" id="COG0424">
    <property type="taxonomic scope" value="Bacteria"/>
</dbReference>
<gene>
    <name evidence="5" type="ORF">A11Q_985</name>
</gene>
<organism evidence="5 6">
    <name type="scientific">Pseudobdellovibrio exovorus JSS</name>
    <dbReference type="NCBI Taxonomy" id="1184267"/>
    <lineage>
        <taxon>Bacteria</taxon>
        <taxon>Pseudomonadati</taxon>
        <taxon>Bdellovibrionota</taxon>
        <taxon>Bdellovibrionia</taxon>
        <taxon>Bdellovibrionales</taxon>
        <taxon>Pseudobdellovibrionaceae</taxon>
        <taxon>Pseudobdellovibrio</taxon>
    </lineage>
</organism>
<dbReference type="AlphaFoldDB" id="M4VB00"/>
<feature type="site" description="Important for substrate specificity" evidence="4">
    <location>
        <position position="164"/>
    </location>
</feature>
<proteinExistence type="inferred from homology"/>
<dbReference type="GO" id="GO:0005737">
    <property type="term" value="C:cytoplasm"/>
    <property type="evidence" value="ECO:0007669"/>
    <property type="project" value="UniProtKB-SubCell"/>
</dbReference>
<dbReference type="InterPro" id="IPR029001">
    <property type="entry name" value="ITPase-like_fam"/>
</dbReference>
<dbReference type="OrthoDB" id="5292203at2"/>
<keyword evidence="3 4" id="KW-0546">Nucleotide metabolism</keyword>
<accession>M4VB00</accession>
<evidence type="ECO:0000256" key="4">
    <source>
        <dbReference type="HAMAP-Rule" id="MF_00528"/>
    </source>
</evidence>
<keyword evidence="4" id="KW-0963">Cytoplasm</keyword>
<reference evidence="5 6" key="1">
    <citation type="journal article" date="2013" name="ISME J.">
        <title>By their genes ye shall know them: genomic signatures of predatory bacteria.</title>
        <authorList>
            <person name="Pasternak Z."/>
            <person name="Pietrokovski S."/>
            <person name="Rotem O."/>
            <person name="Gophna U."/>
            <person name="Lurie-Weinberger M.N."/>
            <person name="Jurkevitch E."/>
        </authorList>
    </citation>
    <scope>NUCLEOTIDE SEQUENCE [LARGE SCALE GENOMIC DNA]</scope>
    <source>
        <strain evidence="5 6">JSS</strain>
    </source>
</reference>
<dbReference type="Gene3D" id="3.90.950.10">
    <property type="match status" value="1"/>
</dbReference>
<sequence>MNIILASSSIYRQELLGKTGLTFTCHPPHVDEESLTQTLLSQGASPLFVAEGLSKAKAQKVFSQIPSLPMTSSESLIIAGDQLLDFQGKILNKPMTHEVALQQLSLLNGKEHNLITAITLMAAHQVWHLNHVTRLKMKQLSADELQNYLLSDLPYDCAGSYRIEKQGIILFERIDCDDFSAIQGIPMIWLSNRLKEIGYEFFKRQT</sequence>
<dbReference type="Pfam" id="PF02545">
    <property type="entry name" value="Maf"/>
    <property type="match status" value="1"/>
</dbReference>
<comment type="function">
    <text evidence="4">Nucleoside triphosphate pyrophosphatase that hydrolyzes 7-methyl-GTP (m(7)GTP). May have a dual role in cell division arrest and in preventing the incorporation of modified nucleotides into cellular nucleic acids.</text>
</comment>
<dbReference type="NCBIfam" id="TIGR00172">
    <property type="entry name" value="maf"/>
    <property type="match status" value="1"/>
</dbReference>
<feature type="site" description="Important for substrate specificity" evidence="4">
    <location>
        <position position="11"/>
    </location>
</feature>
<evidence type="ECO:0000313" key="6">
    <source>
        <dbReference type="Proteomes" id="UP000012040"/>
    </source>
</evidence>
<comment type="subcellular location">
    <subcellularLocation>
        <location evidence="4">Cytoplasm</location>
    </subcellularLocation>
</comment>
<protein>
    <recommendedName>
        <fullName evidence="4">7-methyl-GTP pyrophosphatase</fullName>
        <shortName evidence="4">m(7)GTP pyrophosphatase</shortName>
        <ecNumber evidence="4">3.6.1.-</ecNumber>
    </recommendedName>
</protein>
<dbReference type="RefSeq" id="WP_015469691.1">
    <property type="nucleotide sequence ID" value="NC_020813.1"/>
</dbReference>
<comment type="caution">
    <text evidence="4">Lacks conserved residue(s) required for the propagation of feature annotation.</text>
</comment>
<dbReference type="EC" id="3.6.1.-" evidence="4"/>
<dbReference type="PANTHER" id="PTHR43213:SF5">
    <property type="entry name" value="BIFUNCTIONAL DTTP_UTP PYROPHOSPHATASE_METHYLTRANSFERASE PROTEIN-RELATED"/>
    <property type="match status" value="1"/>
</dbReference>
<dbReference type="SUPFAM" id="SSF52972">
    <property type="entry name" value="ITPase-like"/>
    <property type="match status" value="1"/>
</dbReference>
<evidence type="ECO:0000256" key="3">
    <source>
        <dbReference type="ARBA" id="ARBA00023080"/>
    </source>
</evidence>
<feature type="active site" description="Proton acceptor" evidence="4">
    <location>
        <position position="81"/>
    </location>
</feature>
<dbReference type="STRING" id="1184267.A11Q_985"/>
<dbReference type="Proteomes" id="UP000012040">
    <property type="component" value="Chromosome"/>
</dbReference>
<dbReference type="EMBL" id="CP003537">
    <property type="protein sequence ID" value="AGH95201.1"/>
    <property type="molecule type" value="Genomic_DNA"/>
</dbReference>
<evidence type="ECO:0000256" key="1">
    <source>
        <dbReference type="ARBA" id="ARBA00001968"/>
    </source>
</evidence>
<feature type="site" description="Important for substrate specificity" evidence="4">
    <location>
        <position position="82"/>
    </location>
</feature>
<dbReference type="HOGENOM" id="CLU_040416_1_0_7"/>
<evidence type="ECO:0000313" key="5">
    <source>
        <dbReference type="EMBL" id="AGH95201.1"/>
    </source>
</evidence>
<dbReference type="PIRSF" id="PIRSF006305">
    <property type="entry name" value="Maf"/>
    <property type="match status" value="1"/>
</dbReference>
<dbReference type="PATRIC" id="fig|1184267.3.peg.1000"/>
<keyword evidence="6" id="KW-1185">Reference proteome</keyword>
<dbReference type="GO" id="GO:0047429">
    <property type="term" value="F:nucleoside triphosphate diphosphatase activity"/>
    <property type="evidence" value="ECO:0007669"/>
    <property type="project" value="InterPro"/>
</dbReference>
<dbReference type="CDD" id="cd00555">
    <property type="entry name" value="Maf"/>
    <property type="match status" value="1"/>
</dbReference>
<comment type="similarity">
    <text evidence="4">Belongs to the Maf family. YceF subfamily.</text>
</comment>
<dbReference type="KEGG" id="bex:A11Q_985"/>
<keyword evidence="2 4" id="KW-0378">Hydrolase</keyword>
<comment type="catalytic activity">
    <reaction evidence="4">
        <text>N(7)-methyl-GTP + H2O = N(7)-methyl-GMP + diphosphate + H(+)</text>
        <dbReference type="Rhea" id="RHEA:58744"/>
        <dbReference type="ChEBI" id="CHEBI:15377"/>
        <dbReference type="ChEBI" id="CHEBI:15378"/>
        <dbReference type="ChEBI" id="CHEBI:33019"/>
        <dbReference type="ChEBI" id="CHEBI:58285"/>
        <dbReference type="ChEBI" id="CHEBI:87133"/>
    </reaction>
</comment>
<comment type="cofactor">
    <cofactor evidence="1 4">
        <name>a divalent metal cation</name>
        <dbReference type="ChEBI" id="CHEBI:60240"/>
    </cofactor>
</comment>
<dbReference type="HAMAP" id="MF_00528">
    <property type="entry name" value="Maf"/>
    <property type="match status" value="1"/>
</dbReference>
<evidence type="ECO:0000256" key="2">
    <source>
        <dbReference type="ARBA" id="ARBA00022801"/>
    </source>
</evidence>